<organism evidence="16 17">
    <name type="scientific">Ladona fulva</name>
    <name type="common">Scarce chaser dragonfly</name>
    <name type="synonym">Libellula fulva</name>
    <dbReference type="NCBI Taxonomy" id="123851"/>
    <lineage>
        <taxon>Eukaryota</taxon>
        <taxon>Metazoa</taxon>
        <taxon>Ecdysozoa</taxon>
        <taxon>Arthropoda</taxon>
        <taxon>Hexapoda</taxon>
        <taxon>Insecta</taxon>
        <taxon>Pterygota</taxon>
        <taxon>Palaeoptera</taxon>
        <taxon>Odonata</taxon>
        <taxon>Epiprocta</taxon>
        <taxon>Anisoptera</taxon>
        <taxon>Libelluloidea</taxon>
        <taxon>Libellulidae</taxon>
        <taxon>Ladona</taxon>
    </lineage>
</organism>
<reference evidence="16" key="2">
    <citation type="submission" date="2017-10" db="EMBL/GenBank/DDBJ databases">
        <title>Ladona fulva Genome sequencing and assembly.</title>
        <authorList>
            <person name="Murali S."/>
            <person name="Richards S."/>
            <person name="Bandaranaike D."/>
            <person name="Bellair M."/>
            <person name="Blankenburg K."/>
            <person name="Chao H."/>
            <person name="Dinh H."/>
            <person name="Doddapaneni H."/>
            <person name="Dugan-Rocha S."/>
            <person name="Elkadiri S."/>
            <person name="Gnanaolivu R."/>
            <person name="Hernandez B."/>
            <person name="Skinner E."/>
            <person name="Javaid M."/>
            <person name="Lee S."/>
            <person name="Li M."/>
            <person name="Ming W."/>
            <person name="Munidasa M."/>
            <person name="Muniz J."/>
            <person name="Nguyen L."/>
            <person name="Hughes D."/>
            <person name="Osuji N."/>
            <person name="Pu L.-L."/>
            <person name="Puazo M."/>
            <person name="Qu C."/>
            <person name="Quiroz J."/>
            <person name="Raj R."/>
            <person name="Weissenberger G."/>
            <person name="Xin Y."/>
            <person name="Zou X."/>
            <person name="Han Y."/>
            <person name="Worley K."/>
            <person name="Muzny D."/>
            <person name="Gibbs R."/>
        </authorList>
    </citation>
    <scope>NUCLEOTIDE SEQUENCE</scope>
    <source>
        <strain evidence="16">Sampled in the wild</strain>
    </source>
</reference>
<evidence type="ECO:0000256" key="11">
    <source>
        <dbReference type="ARBA" id="ARBA00023157"/>
    </source>
</evidence>
<feature type="signal peptide" evidence="15">
    <location>
        <begin position="1"/>
        <end position="30"/>
    </location>
</feature>
<keyword evidence="10 14" id="KW-0472">Membrane</keyword>
<keyword evidence="5 14" id="KW-0812">Transmembrane</keyword>
<evidence type="ECO:0000256" key="4">
    <source>
        <dbReference type="ARBA" id="ARBA00022614"/>
    </source>
</evidence>
<evidence type="ECO:0000256" key="9">
    <source>
        <dbReference type="ARBA" id="ARBA00023065"/>
    </source>
</evidence>
<dbReference type="SUPFAM" id="SSF52058">
    <property type="entry name" value="L domain-like"/>
    <property type="match status" value="2"/>
</dbReference>
<dbReference type="SMART" id="SM00369">
    <property type="entry name" value="LRR_TYP"/>
    <property type="match status" value="10"/>
</dbReference>
<dbReference type="Proteomes" id="UP000792457">
    <property type="component" value="Unassembled WGS sequence"/>
</dbReference>
<keyword evidence="9" id="KW-0406">Ion transport</keyword>
<dbReference type="PANTHER" id="PTHR46473:SF10">
    <property type="entry name" value="LD45603P-RELATED"/>
    <property type="match status" value="1"/>
</dbReference>
<evidence type="ECO:0000256" key="14">
    <source>
        <dbReference type="SAM" id="Phobius"/>
    </source>
</evidence>
<evidence type="ECO:0000313" key="16">
    <source>
        <dbReference type="EMBL" id="KAG8227694.1"/>
    </source>
</evidence>
<dbReference type="AlphaFoldDB" id="A0A8K0K3K7"/>
<evidence type="ECO:0000256" key="12">
    <source>
        <dbReference type="ARBA" id="ARBA00023303"/>
    </source>
</evidence>
<dbReference type="InterPro" id="IPR051432">
    <property type="entry name" value="KCNMA1_auxiliary"/>
</dbReference>
<keyword evidence="4" id="KW-0433">Leucine-rich repeat</keyword>
<dbReference type="Pfam" id="PF00560">
    <property type="entry name" value="LRR_1"/>
    <property type="match status" value="1"/>
</dbReference>
<evidence type="ECO:0000256" key="3">
    <source>
        <dbReference type="ARBA" id="ARBA00022475"/>
    </source>
</evidence>
<proteinExistence type="predicted"/>
<name>A0A8K0K3K7_LADFU</name>
<dbReference type="InterPro" id="IPR003591">
    <property type="entry name" value="Leu-rich_rpt_typical-subtyp"/>
</dbReference>
<keyword evidence="3" id="KW-1003">Cell membrane</keyword>
<dbReference type="EMBL" id="KZ308334">
    <property type="protein sequence ID" value="KAG8227694.1"/>
    <property type="molecule type" value="Genomic_DNA"/>
</dbReference>
<dbReference type="PANTHER" id="PTHR46473">
    <property type="entry name" value="GH08155P"/>
    <property type="match status" value="1"/>
</dbReference>
<evidence type="ECO:0000256" key="5">
    <source>
        <dbReference type="ARBA" id="ARBA00022692"/>
    </source>
</evidence>
<dbReference type="InterPro" id="IPR001611">
    <property type="entry name" value="Leu-rich_rpt"/>
</dbReference>
<protein>
    <submittedName>
        <fullName evidence="16">Uncharacterized protein</fullName>
    </submittedName>
</protein>
<keyword evidence="7" id="KW-0677">Repeat</keyword>
<dbReference type="InterPro" id="IPR032675">
    <property type="entry name" value="LRR_dom_sf"/>
</dbReference>
<feature type="transmembrane region" description="Helical" evidence="14">
    <location>
        <begin position="828"/>
        <end position="851"/>
    </location>
</feature>
<gene>
    <name evidence="16" type="ORF">J437_LFUL005395</name>
</gene>
<sequence length="896" mass="98606">MSSESDNFNMVPQLKGIVLFVILVVSPLQATYPPLDCPEVCSCHYFRTNWVTECSSKGLTAVPQGLSQSVYILDLSRNKINGQNNSLRFSEGVKVRRLHLADNKIAEVAKETFVGLSYLLEVDLSGNSISKFDREAFLESPGLISLELRRNPFTGPEGGKSFVVSRSLKTLDLSDCRIRQLTAGFFDDATSVSEVDLSGNPLESIDPEALVPLAGLEKLKMNRCRLSSVTPNLLHGSQHLKHVEAAWNPKLFAGSHEPTLPELLKGLIRLDHLDLRGTGLTNVPSESFKDTIELANLMLSDNDLSASSETIVPALSILQNMHELDLEGCRFKFPSLSFLANMTKIRILRLGRNDISETLTTPSVEFGLMDFDRSFSHLKKMKRLSLDHCEINRLPNAKGLSQLSEVLVELDVSDNPIVATCKGENCSPEGEVDKVSLEALSESIRTLKVLEILDMSRCNITQLAPDTFKKSFQLRRLVLSGNPLTRKKDGERVPGIESGLFSPAHRLEILELADCGFTEPPSPDAMPESERDEEYSLETDRKKKKERMEDDEDTILDTQDDEAGPSLRELVLAGNPMLIDGPLPPYVSSLEKLDLSRCGLKKIPSNAFVWAVNLTQLSLSGNLLGSITKSIEVFPTPIATHGKSEDGTNDKKPEAVKGTSNTSIVQVIHVADKAHNPDLSFLSWLHKLRSLDLRRCGLTSLTYSSIANLSLESLRLAGNPWACSCNLVALWEWASKSGKDILLHRPPPVIGAPVVADPSIEEEHGLRCTARDGTRMPWSRFILSTHQLHDCGPPPAKLVALASLMHQEPEKVDMVSAVSREIGSPSSWSVVIGCSVGLLFLIVLIAAGLVIHNKRRNFKLVSPAPQGNALLLDEESMGHAATVRWASRPYRETTHS</sequence>
<comment type="subcellular location">
    <subcellularLocation>
        <location evidence="1">Cell membrane</location>
        <topology evidence="1">Single-pass membrane protein</topology>
    </subcellularLocation>
</comment>
<evidence type="ECO:0000256" key="7">
    <source>
        <dbReference type="ARBA" id="ARBA00022737"/>
    </source>
</evidence>
<comment type="caution">
    <text evidence="16">The sequence shown here is derived from an EMBL/GenBank/DDBJ whole genome shotgun (WGS) entry which is preliminary data.</text>
</comment>
<feature type="region of interest" description="Disordered" evidence="13">
    <location>
        <begin position="517"/>
        <end position="563"/>
    </location>
</feature>
<keyword evidence="12" id="KW-0407">Ion channel</keyword>
<dbReference type="Pfam" id="PF13855">
    <property type="entry name" value="LRR_8"/>
    <property type="match status" value="2"/>
</dbReference>
<evidence type="ECO:0000256" key="1">
    <source>
        <dbReference type="ARBA" id="ARBA00004162"/>
    </source>
</evidence>
<keyword evidence="2" id="KW-0813">Transport</keyword>
<evidence type="ECO:0000256" key="8">
    <source>
        <dbReference type="ARBA" id="ARBA00022989"/>
    </source>
</evidence>
<dbReference type="GO" id="GO:0005886">
    <property type="term" value="C:plasma membrane"/>
    <property type="evidence" value="ECO:0007669"/>
    <property type="project" value="UniProtKB-SubCell"/>
</dbReference>
<dbReference type="OrthoDB" id="1416801at2759"/>
<reference evidence="16" key="1">
    <citation type="submission" date="2013-04" db="EMBL/GenBank/DDBJ databases">
        <authorList>
            <person name="Qu J."/>
            <person name="Murali S.C."/>
            <person name="Bandaranaike D."/>
            <person name="Bellair M."/>
            <person name="Blankenburg K."/>
            <person name="Chao H."/>
            <person name="Dinh H."/>
            <person name="Doddapaneni H."/>
            <person name="Downs B."/>
            <person name="Dugan-Rocha S."/>
            <person name="Elkadiri S."/>
            <person name="Gnanaolivu R.D."/>
            <person name="Hernandez B."/>
            <person name="Javaid M."/>
            <person name="Jayaseelan J.C."/>
            <person name="Lee S."/>
            <person name="Li M."/>
            <person name="Ming W."/>
            <person name="Munidasa M."/>
            <person name="Muniz J."/>
            <person name="Nguyen L."/>
            <person name="Ongeri F."/>
            <person name="Osuji N."/>
            <person name="Pu L.-L."/>
            <person name="Puazo M."/>
            <person name="Qu C."/>
            <person name="Quiroz J."/>
            <person name="Raj R."/>
            <person name="Weissenberger G."/>
            <person name="Xin Y."/>
            <person name="Zou X."/>
            <person name="Han Y."/>
            <person name="Richards S."/>
            <person name="Worley K."/>
            <person name="Muzny D."/>
            <person name="Gibbs R."/>
        </authorList>
    </citation>
    <scope>NUCLEOTIDE SEQUENCE</scope>
    <source>
        <strain evidence="16">Sampled in the wild</strain>
    </source>
</reference>
<evidence type="ECO:0000313" key="17">
    <source>
        <dbReference type="Proteomes" id="UP000792457"/>
    </source>
</evidence>
<evidence type="ECO:0000256" key="2">
    <source>
        <dbReference type="ARBA" id="ARBA00022448"/>
    </source>
</evidence>
<evidence type="ECO:0000256" key="15">
    <source>
        <dbReference type="SAM" id="SignalP"/>
    </source>
</evidence>
<evidence type="ECO:0000256" key="10">
    <source>
        <dbReference type="ARBA" id="ARBA00023136"/>
    </source>
</evidence>
<keyword evidence="11" id="KW-1015">Disulfide bond</keyword>
<dbReference type="GO" id="GO:0034220">
    <property type="term" value="P:monoatomic ion transmembrane transport"/>
    <property type="evidence" value="ECO:0007669"/>
    <property type="project" value="UniProtKB-KW"/>
</dbReference>
<evidence type="ECO:0000256" key="6">
    <source>
        <dbReference type="ARBA" id="ARBA00022729"/>
    </source>
</evidence>
<feature type="chain" id="PRO_5035465137" evidence="15">
    <location>
        <begin position="31"/>
        <end position="896"/>
    </location>
</feature>
<keyword evidence="6 15" id="KW-0732">Signal</keyword>
<dbReference type="Gene3D" id="3.80.10.10">
    <property type="entry name" value="Ribonuclease Inhibitor"/>
    <property type="match status" value="6"/>
</dbReference>
<keyword evidence="8 14" id="KW-1133">Transmembrane helix</keyword>
<evidence type="ECO:0000256" key="13">
    <source>
        <dbReference type="SAM" id="MobiDB-lite"/>
    </source>
</evidence>
<accession>A0A8K0K3K7</accession>
<keyword evidence="17" id="KW-1185">Reference proteome</keyword>
<feature type="compositionally biased region" description="Acidic residues" evidence="13">
    <location>
        <begin position="549"/>
        <end position="563"/>
    </location>
</feature>